<accession>A0ABX3ZGR8</accession>
<comment type="caution">
    <text evidence="1">The sequence shown here is derived from an EMBL/GenBank/DDBJ whole genome shotgun (WGS) entry which is preliminary data.</text>
</comment>
<evidence type="ECO:0000313" key="1">
    <source>
        <dbReference type="EMBL" id="OUZ38519.1"/>
    </source>
</evidence>
<proteinExistence type="predicted"/>
<dbReference type="EMBL" id="NHNT01000008">
    <property type="protein sequence ID" value="OUZ38519.1"/>
    <property type="molecule type" value="Genomic_DNA"/>
</dbReference>
<protein>
    <submittedName>
        <fullName evidence="1">Uncharacterized protein</fullName>
    </submittedName>
</protein>
<name>A0ABX3ZGR8_9BACL</name>
<sequence>MFLYHVIIRNDDLGVYISPEIVLKEGLNHKSATKWYGNSGNLFPDLTIRFRPINLPKWVDFKVAFGAGLEEYDIPHYRFPVFSDKILVFNRDISSDLFAYIEDIYDGDNGRIVEGLPSKEDLMKNWWASMNTLEEFLKNKPYNNLEIYIFEQVPAKLINYIE</sequence>
<organism evidence="1 2">
    <name type="scientific">Solibacillus kalamii</name>
    <dbReference type="NCBI Taxonomy" id="1748298"/>
    <lineage>
        <taxon>Bacteria</taxon>
        <taxon>Bacillati</taxon>
        <taxon>Bacillota</taxon>
        <taxon>Bacilli</taxon>
        <taxon>Bacillales</taxon>
        <taxon>Caryophanaceae</taxon>
        <taxon>Solibacillus</taxon>
    </lineage>
</organism>
<dbReference type="RefSeq" id="WP_087617750.1">
    <property type="nucleotide sequence ID" value="NZ_JAFBEY010000006.1"/>
</dbReference>
<evidence type="ECO:0000313" key="2">
    <source>
        <dbReference type="Proteomes" id="UP000196594"/>
    </source>
</evidence>
<dbReference type="Proteomes" id="UP000196594">
    <property type="component" value="Unassembled WGS sequence"/>
</dbReference>
<keyword evidence="2" id="KW-1185">Reference proteome</keyword>
<gene>
    <name evidence="1" type="ORF">CBM15_12250</name>
</gene>
<reference evidence="1 2" key="1">
    <citation type="journal article" date="2017" name="Int. J. Syst. Evol. Microbiol.">
        <title>Solibacillus kalamii sp. nov., isolated from a high-efficiency particulate arrestance filter system used in the International Space Station.</title>
        <authorList>
            <person name="Checinska Sielaff A."/>
            <person name="Kumar R.M."/>
            <person name="Pal D."/>
            <person name="Mayilraj S."/>
            <person name="Venkateswaran K."/>
        </authorList>
    </citation>
    <scope>NUCLEOTIDE SEQUENCE [LARGE SCALE GENOMIC DNA]</scope>
    <source>
        <strain evidence="1 2">ISSFR-015</strain>
    </source>
</reference>